<gene>
    <name evidence="4" type="primary">zgc:77375</name>
</gene>
<dbReference type="InterPro" id="IPR006357">
    <property type="entry name" value="HAD-SF_hydro_IIA"/>
</dbReference>
<dbReference type="Ensembl" id="ENSSORT00005016205.1">
    <property type="protein sequence ID" value="ENSSORP00005015711.1"/>
    <property type="gene ID" value="ENSSORG00005007964.1"/>
</dbReference>
<dbReference type="SUPFAM" id="SSF56784">
    <property type="entry name" value="HAD-like"/>
    <property type="match status" value="1"/>
</dbReference>
<accession>A0A672ZEE7</accession>
<dbReference type="NCBIfam" id="TIGR01456">
    <property type="entry name" value="CECR5"/>
    <property type="match status" value="1"/>
</dbReference>
<dbReference type="InterPro" id="IPR050324">
    <property type="entry name" value="CDP-alcohol_PTase-I"/>
</dbReference>
<evidence type="ECO:0000256" key="3">
    <source>
        <dbReference type="ARBA" id="ARBA00069384"/>
    </source>
</evidence>
<dbReference type="InterPro" id="IPR006353">
    <property type="entry name" value="HAD-SF_hydro_IIA_CECR5"/>
</dbReference>
<dbReference type="Pfam" id="PF13344">
    <property type="entry name" value="Hydrolase_6"/>
    <property type="match status" value="1"/>
</dbReference>
<reference evidence="4" key="1">
    <citation type="submission" date="2019-06" db="EMBL/GenBank/DDBJ databases">
        <authorList>
            <consortium name="Wellcome Sanger Institute Data Sharing"/>
        </authorList>
    </citation>
    <scope>NUCLEOTIDE SEQUENCE [LARGE SCALE GENOMIC DNA]</scope>
</reference>
<dbReference type="FunFam" id="3.40.50.1000:FF:000081">
    <property type="entry name" value="Haloacid dehalogenase like hydrolase domain containing 5"/>
    <property type="match status" value="1"/>
</dbReference>
<dbReference type="Gene3D" id="3.40.50.1000">
    <property type="entry name" value="HAD superfamily/HAD-like"/>
    <property type="match status" value="2"/>
</dbReference>
<name>A0A672ZEE7_9TELE</name>
<dbReference type="NCBIfam" id="TIGR01460">
    <property type="entry name" value="HAD-SF-IIA"/>
    <property type="match status" value="1"/>
</dbReference>
<dbReference type="InterPro" id="IPR023214">
    <property type="entry name" value="HAD_sf"/>
</dbReference>
<keyword evidence="2" id="KW-0732">Signal</keyword>
<dbReference type="PANTHER" id="PTHR14269:SF43">
    <property type="entry name" value="HALOACID DEHALOGENASE-LIKE HYDROLASE DOMAIN-CONTAINING 5"/>
    <property type="match status" value="1"/>
</dbReference>
<evidence type="ECO:0000256" key="2">
    <source>
        <dbReference type="ARBA" id="ARBA00022729"/>
    </source>
</evidence>
<sequence length="440" mass="48258">MSVCLSLSVCLSVYLSLPGWLSFYLFLSLSVGLSVLLAPSLSLSLSPLSVSVCVFVPAGVLFDVDGVLVRGGSLIPAARRAFRKLLDSNNNFLFPVVFVTNAGSCQRHQKADQLSRLLDVQITPDQVVLSYSPLRMLRSFHEKCVLVSGQGPVTDIANSLGFQKVVTIEQLRQHHPLLDMVDHNRRPSLSSSPLHSLPKIEAIILFGEPVRWETNLQLLVDVLLTNGSPGSAYQPQPSVQLPVLACNMDLMWMAEAPSPRFGHGMFLLCLESIYRKLMGRDLQYQGLLGKPGLLTYQYAEQLLRKQNNNHKLKTIYAVGDNLMTDIYGANLYNRYLAQQHVTMVTSSQVIAQGSGTEAAVAVPEEELACVAAECHSILVCTGVYNPHASLPSNESSSITETVFHGHRDLVLDPDLVEPTHVVEDVEAAVDLMLQKEVADL</sequence>
<evidence type="ECO:0000256" key="1">
    <source>
        <dbReference type="ARBA" id="ARBA00007958"/>
    </source>
</evidence>
<organism evidence="4 5">
    <name type="scientific">Sphaeramia orbicularis</name>
    <name type="common">orbiculate cardinalfish</name>
    <dbReference type="NCBI Taxonomy" id="375764"/>
    <lineage>
        <taxon>Eukaryota</taxon>
        <taxon>Metazoa</taxon>
        <taxon>Chordata</taxon>
        <taxon>Craniata</taxon>
        <taxon>Vertebrata</taxon>
        <taxon>Euteleostomi</taxon>
        <taxon>Actinopterygii</taxon>
        <taxon>Neopterygii</taxon>
        <taxon>Teleostei</taxon>
        <taxon>Neoteleostei</taxon>
        <taxon>Acanthomorphata</taxon>
        <taxon>Gobiaria</taxon>
        <taxon>Kurtiformes</taxon>
        <taxon>Apogonoidei</taxon>
        <taxon>Apogonidae</taxon>
        <taxon>Apogoninae</taxon>
        <taxon>Sphaeramia</taxon>
    </lineage>
</organism>
<evidence type="ECO:0000313" key="4">
    <source>
        <dbReference type="Ensembl" id="ENSSORP00005015711.1"/>
    </source>
</evidence>
<protein>
    <recommendedName>
        <fullName evidence="3">Haloacid dehalogenase-like hydrolase domain-containing 5</fullName>
    </recommendedName>
</protein>
<dbReference type="InParanoid" id="A0A672ZEE7"/>
<dbReference type="AlphaFoldDB" id="A0A672ZEE7"/>
<reference evidence="4" key="3">
    <citation type="submission" date="2025-09" db="UniProtKB">
        <authorList>
            <consortium name="Ensembl"/>
        </authorList>
    </citation>
    <scope>IDENTIFICATION</scope>
</reference>
<dbReference type="GO" id="GO:0005739">
    <property type="term" value="C:mitochondrion"/>
    <property type="evidence" value="ECO:0007669"/>
    <property type="project" value="TreeGrafter"/>
</dbReference>
<comment type="similarity">
    <text evidence="1">Belongs to the HAD-like hydrolase superfamily.</text>
</comment>
<evidence type="ECO:0000313" key="5">
    <source>
        <dbReference type="Proteomes" id="UP000472271"/>
    </source>
</evidence>
<proteinExistence type="inferred from homology"/>
<dbReference type="PANTHER" id="PTHR14269">
    <property type="entry name" value="CDP-DIACYLGLYCEROL--GLYCEROL-3-PHOSPHATE 3-PHOSPHATIDYLTRANSFERASE-RELATED"/>
    <property type="match status" value="1"/>
</dbReference>
<reference evidence="4" key="2">
    <citation type="submission" date="2025-08" db="UniProtKB">
        <authorList>
            <consortium name="Ensembl"/>
        </authorList>
    </citation>
    <scope>IDENTIFICATION</scope>
</reference>
<dbReference type="InterPro" id="IPR036412">
    <property type="entry name" value="HAD-like_sf"/>
</dbReference>
<dbReference type="GO" id="GO:0046474">
    <property type="term" value="P:glycerophospholipid biosynthetic process"/>
    <property type="evidence" value="ECO:0007669"/>
    <property type="project" value="TreeGrafter"/>
</dbReference>
<dbReference type="Proteomes" id="UP000472271">
    <property type="component" value="Chromosome 5"/>
</dbReference>
<keyword evidence="5" id="KW-1185">Reference proteome</keyword>